<proteinExistence type="predicted"/>
<dbReference type="Proteomes" id="UP000996601">
    <property type="component" value="Unassembled WGS sequence"/>
</dbReference>
<organism evidence="2 3">
    <name type="scientific">Shinella lacus</name>
    <dbReference type="NCBI Taxonomy" id="2654216"/>
    <lineage>
        <taxon>Bacteria</taxon>
        <taxon>Pseudomonadati</taxon>
        <taxon>Pseudomonadota</taxon>
        <taxon>Alphaproteobacteria</taxon>
        <taxon>Hyphomicrobiales</taxon>
        <taxon>Rhizobiaceae</taxon>
        <taxon>Shinella</taxon>
    </lineage>
</organism>
<feature type="compositionally biased region" description="Basic and acidic residues" evidence="1">
    <location>
        <begin position="7"/>
        <end position="22"/>
    </location>
</feature>
<dbReference type="EMBL" id="WHSB02000003">
    <property type="protein sequence ID" value="MCQ4630076.1"/>
    <property type="molecule type" value="Genomic_DNA"/>
</dbReference>
<name>A0ABT1R4G0_9HYPH</name>
<evidence type="ECO:0000313" key="3">
    <source>
        <dbReference type="Proteomes" id="UP000996601"/>
    </source>
</evidence>
<gene>
    <name evidence="2" type="ORF">GB927_008530</name>
</gene>
<reference evidence="2" key="1">
    <citation type="submission" date="2021-07" db="EMBL/GenBank/DDBJ databases">
        <title>Shinella sp. nov., a novel member of the genus Shinella from water.</title>
        <authorList>
            <person name="Deng Y."/>
        </authorList>
    </citation>
    <scope>NUCLEOTIDE SEQUENCE</scope>
    <source>
        <strain evidence="2">CPCC 100929</strain>
    </source>
</reference>
<accession>A0ABT1R4G0</accession>
<sequence>MAAAFLRKPDLSGRMRDTTRNGKETAAKLFKIHKNSLHHGDDAKHRAATAPDAF</sequence>
<evidence type="ECO:0000256" key="1">
    <source>
        <dbReference type="SAM" id="MobiDB-lite"/>
    </source>
</evidence>
<evidence type="ECO:0000313" key="2">
    <source>
        <dbReference type="EMBL" id="MCQ4630076.1"/>
    </source>
</evidence>
<comment type="caution">
    <text evidence="2">The sequence shown here is derived from an EMBL/GenBank/DDBJ whole genome shotgun (WGS) entry which is preliminary data.</text>
</comment>
<feature type="region of interest" description="Disordered" evidence="1">
    <location>
        <begin position="1"/>
        <end position="22"/>
    </location>
</feature>
<keyword evidence="3" id="KW-1185">Reference proteome</keyword>
<protein>
    <submittedName>
        <fullName evidence="2">Uncharacterized protein</fullName>
    </submittedName>
</protein>